<dbReference type="EMBL" id="CAJOBA010060075">
    <property type="protein sequence ID" value="CAF4320895.1"/>
    <property type="molecule type" value="Genomic_DNA"/>
</dbReference>
<keyword evidence="7" id="KW-1185">Reference proteome</keyword>
<organism evidence="3 7">
    <name type="scientific">Didymodactylos carnosus</name>
    <dbReference type="NCBI Taxonomy" id="1234261"/>
    <lineage>
        <taxon>Eukaryota</taxon>
        <taxon>Metazoa</taxon>
        <taxon>Spiralia</taxon>
        <taxon>Gnathifera</taxon>
        <taxon>Rotifera</taxon>
        <taxon>Eurotatoria</taxon>
        <taxon>Bdelloidea</taxon>
        <taxon>Philodinida</taxon>
        <taxon>Philodinidae</taxon>
        <taxon>Didymodactylos</taxon>
    </lineage>
</organism>
<sequence>MFLRKQSVEALIKQCSASSSSSSRHISHHDQNHDASIPLSKQHPRTPLSMDPSFRPPLEELPRPKHYTPQEPITFDIREFYKSYFPNEPIEARLPTPWHFDVYYRKQYYLFAVVFGILTGIFMSWKRINVDKARQKDWDRHHGDPLSYHDTFGPINPHYPYPKVTEHYKGFGENNREEHNHFKPLLNHEEHSH</sequence>
<dbReference type="Proteomes" id="UP000682733">
    <property type="component" value="Unassembled WGS sequence"/>
</dbReference>
<dbReference type="Proteomes" id="UP000663829">
    <property type="component" value="Unassembled WGS sequence"/>
</dbReference>
<evidence type="ECO:0000313" key="7">
    <source>
        <dbReference type="Proteomes" id="UP000663829"/>
    </source>
</evidence>
<evidence type="ECO:0000256" key="1">
    <source>
        <dbReference type="SAM" id="MobiDB-lite"/>
    </source>
</evidence>
<comment type="caution">
    <text evidence="3">The sequence shown here is derived from an EMBL/GenBank/DDBJ whole genome shotgun (WGS) entry which is preliminary data.</text>
</comment>
<dbReference type="Proteomes" id="UP000677228">
    <property type="component" value="Unassembled WGS sequence"/>
</dbReference>
<evidence type="ECO:0000313" key="5">
    <source>
        <dbReference type="EMBL" id="CAF3754874.1"/>
    </source>
</evidence>
<accession>A0A814FLX5</accession>
<keyword evidence="2" id="KW-0472">Membrane</keyword>
<evidence type="ECO:0000313" key="4">
    <source>
        <dbReference type="EMBL" id="CAF1533586.1"/>
    </source>
</evidence>
<feature type="transmembrane region" description="Helical" evidence="2">
    <location>
        <begin position="108"/>
        <end position="125"/>
    </location>
</feature>
<evidence type="ECO:0000313" key="6">
    <source>
        <dbReference type="EMBL" id="CAF4320895.1"/>
    </source>
</evidence>
<dbReference type="EMBL" id="CAJNOQ010002854">
    <property type="protein sequence ID" value="CAF0982351.1"/>
    <property type="molecule type" value="Genomic_DNA"/>
</dbReference>
<evidence type="ECO:0000256" key="2">
    <source>
        <dbReference type="SAM" id="Phobius"/>
    </source>
</evidence>
<dbReference type="OrthoDB" id="9998840at2759"/>
<evidence type="ECO:0000313" key="3">
    <source>
        <dbReference type="EMBL" id="CAF0982351.1"/>
    </source>
</evidence>
<reference evidence="3" key="1">
    <citation type="submission" date="2021-02" db="EMBL/GenBank/DDBJ databases">
        <authorList>
            <person name="Nowell W R."/>
        </authorList>
    </citation>
    <scope>NUCLEOTIDE SEQUENCE</scope>
</reference>
<keyword evidence="2" id="KW-0812">Transmembrane</keyword>
<proteinExistence type="predicted"/>
<dbReference type="Proteomes" id="UP000681722">
    <property type="component" value="Unassembled WGS sequence"/>
</dbReference>
<dbReference type="EMBL" id="CAJNOK010037814">
    <property type="protein sequence ID" value="CAF1533586.1"/>
    <property type="molecule type" value="Genomic_DNA"/>
</dbReference>
<name>A0A814FLX5_9BILA</name>
<dbReference type="AlphaFoldDB" id="A0A814FLX5"/>
<keyword evidence="2" id="KW-1133">Transmembrane helix</keyword>
<protein>
    <submittedName>
        <fullName evidence="3">Uncharacterized protein</fullName>
    </submittedName>
</protein>
<feature type="region of interest" description="Disordered" evidence="1">
    <location>
        <begin position="19"/>
        <end position="65"/>
    </location>
</feature>
<dbReference type="EMBL" id="CAJOBC010002854">
    <property type="protein sequence ID" value="CAF3754874.1"/>
    <property type="molecule type" value="Genomic_DNA"/>
</dbReference>
<gene>
    <name evidence="3" type="ORF">GPM918_LOCUS12818</name>
    <name evidence="4" type="ORF">OVA965_LOCUS38385</name>
    <name evidence="5" type="ORF">SRO942_LOCUS12818</name>
    <name evidence="6" type="ORF">TMI583_LOCUS39568</name>
</gene>